<comment type="caution">
    <text evidence="2">The sequence shown here is derived from an EMBL/GenBank/DDBJ whole genome shotgun (WGS) entry which is preliminary data.</text>
</comment>
<reference evidence="2 3" key="1">
    <citation type="submission" date="2024-06" db="EMBL/GenBank/DDBJ databases">
        <authorList>
            <person name="Kraege A."/>
            <person name="Thomma B."/>
        </authorList>
    </citation>
    <scope>NUCLEOTIDE SEQUENCE [LARGE SCALE GENOMIC DNA]</scope>
</reference>
<feature type="compositionally biased region" description="Basic and acidic residues" evidence="1">
    <location>
        <begin position="273"/>
        <end position="289"/>
    </location>
</feature>
<dbReference type="Proteomes" id="UP001497392">
    <property type="component" value="Unassembled WGS sequence"/>
</dbReference>
<name>A0ABP1FSA5_9CHLO</name>
<gene>
    <name evidence="2" type="primary">g2404</name>
    <name evidence="2" type="ORF">VP750_LOCUS2056</name>
</gene>
<accession>A0ABP1FSA5</accession>
<organism evidence="2 3">
    <name type="scientific">Coccomyxa viridis</name>
    <dbReference type="NCBI Taxonomy" id="1274662"/>
    <lineage>
        <taxon>Eukaryota</taxon>
        <taxon>Viridiplantae</taxon>
        <taxon>Chlorophyta</taxon>
        <taxon>core chlorophytes</taxon>
        <taxon>Trebouxiophyceae</taxon>
        <taxon>Trebouxiophyceae incertae sedis</taxon>
        <taxon>Coccomyxaceae</taxon>
        <taxon>Coccomyxa</taxon>
    </lineage>
</organism>
<dbReference type="InterPro" id="IPR006502">
    <property type="entry name" value="PDDEXK-like"/>
</dbReference>
<feature type="compositionally biased region" description="Pro residues" evidence="1">
    <location>
        <begin position="259"/>
        <end position="268"/>
    </location>
</feature>
<evidence type="ECO:0000256" key="1">
    <source>
        <dbReference type="SAM" id="MobiDB-lite"/>
    </source>
</evidence>
<sequence>MTVAAWEMLKMHSMEGKALRQASDASDVMFSLELSQNVHSKVSLSRHQSETVELLQGAPTSDVADIQRLLRLARPQNDFETQLLEVVRSVRAPFVESERDCSATHLAMQLRKQGYITQLRNARPRECGKACGRTCLEKLQHTYILVTGSLDSAVTMPIVVEQNFRENFSIASATPAYERLLAAAPGEFAGSVSRLAAIVELLSEGVKRAFAEQGLPLPPWRRAKSVMSKWGMGPNAHASEDEAVPFSSPSKRPAVGKNAPPPPPPPPRGADAAQRERKPPRSASHERSGRSACLQTRTSEGLEAMLEQVGAKLAPGKQQALQVSRDHGKLAPEGGSGGGASVRVSIAADASGDASHKLARTRQAEAERQAPSRSVTNLRGGSGEPPQAKSRSADLLRGGTGKAKQTEQDSSRPSSATAKGPKVVSLLAQGLADHAAATQHPPKPRAEAAPKQAAEKPQQAPWFSNLPHINTVRRIGKAGNEGKP</sequence>
<keyword evidence="3" id="KW-1185">Reference proteome</keyword>
<evidence type="ECO:0000313" key="3">
    <source>
        <dbReference type="Proteomes" id="UP001497392"/>
    </source>
</evidence>
<proteinExistence type="predicted"/>
<evidence type="ECO:0000313" key="2">
    <source>
        <dbReference type="EMBL" id="CAL5220397.1"/>
    </source>
</evidence>
<dbReference type="EMBL" id="CAXHTA020000003">
    <property type="protein sequence ID" value="CAL5220397.1"/>
    <property type="molecule type" value="Genomic_DNA"/>
</dbReference>
<feature type="region of interest" description="Disordered" evidence="1">
    <location>
        <begin position="231"/>
        <end position="295"/>
    </location>
</feature>
<dbReference type="PANTHER" id="PTHR31579:SF1">
    <property type="entry name" value="OS03G0796600 PROTEIN"/>
    <property type="match status" value="1"/>
</dbReference>
<protein>
    <submittedName>
        <fullName evidence="2">G2404 protein</fullName>
    </submittedName>
</protein>
<dbReference type="PANTHER" id="PTHR31579">
    <property type="entry name" value="OS03G0796600 PROTEIN"/>
    <property type="match status" value="1"/>
</dbReference>
<feature type="compositionally biased region" description="Low complexity" evidence="1">
    <location>
        <begin position="447"/>
        <end position="461"/>
    </location>
</feature>
<feature type="region of interest" description="Disordered" evidence="1">
    <location>
        <begin position="317"/>
        <end position="484"/>
    </location>
</feature>
<dbReference type="Pfam" id="PF04720">
    <property type="entry name" value="PDDEXK_6"/>
    <property type="match status" value="1"/>
</dbReference>